<evidence type="ECO:0000313" key="2">
    <source>
        <dbReference type="Proteomes" id="UP000639403"/>
    </source>
</evidence>
<accession>A0A8H7P059</accession>
<dbReference type="Proteomes" id="UP000639403">
    <property type="component" value="Unassembled WGS sequence"/>
</dbReference>
<reference evidence="1" key="2">
    <citation type="journal article" name="Front. Microbiol.">
        <title>Degradative Capacity of Two Strains of Rhodonia placenta: From Phenotype to Genotype.</title>
        <authorList>
            <person name="Kolle M."/>
            <person name="Horta M.A.C."/>
            <person name="Nowrousian M."/>
            <person name="Ohm R.A."/>
            <person name="Benz J.P."/>
            <person name="Pilgard A."/>
        </authorList>
    </citation>
    <scope>NUCLEOTIDE SEQUENCE</scope>
    <source>
        <strain evidence="1">FPRL280</strain>
    </source>
</reference>
<evidence type="ECO:0000313" key="1">
    <source>
        <dbReference type="EMBL" id="KAF9812130.1"/>
    </source>
</evidence>
<dbReference type="AlphaFoldDB" id="A0A8H7P059"/>
<proteinExistence type="predicted"/>
<gene>
    <name evidence="1" type="ORF">IEO21_06363</name>
</gene>
<protein>
    <submittedName>
        <fullName evidence="1">Uncharacterized protein</fullName>
    </submittedName>
</protein>
<comment type="caution">
    <text evidence="1">The sequence shown here is derived from an EMBL/GenBank/DDBJ whole genome shotgun (WGS) entry which is preliminary data.</text>
</comment>
<sequence length="74" mass="8050">MQAGRSSCWAHRALSDNMRCSSLGCQDSLQSSSLLLYTIPIISNLSVRRTSSTVISPSRLSAPTLPRSLRSPSR</sequence>
<name>A0A8H7P059_9APHY</name>
<dbReference type="EMBL" id="JADOXO010000140">
    <property type="protein sequence ID" value="KAF9812130.1"/>
    <property type="molecule type" value="Genomic_DNA"/>
</dbReference>
<organism evidence="1 2">
    <name type="scientific">Rhodonia placenta</name>
    <dbReference type="NCBI Taxonomy" id="104341"/>
    <lineage>
        <taxon>Eukaryota</taxon>
        <taxon>Fungi</taxon>
        <taxon>Dikarya</taxon>
        <taxon>Basidiomycota</taxon>
        <taxon>Agaricomycotina</taxon>
        <taxon>Agaricomycetes</taxon>
        <taxon>Polyporales</taxon>
        <taxon>Adustoporiaceae</taxon>
        <taxon>Rhodonia</taxon>
    </lineage>
</organism>
<reference evidence="1" key="1">
    <citation type="submission" date="2020-11" db="EMBL/GenBank/DDBJ databases">
        <authorList>
            <person name="Koelle M."/>
            <person name="Horta M.A.C."/>
            <person name="Nowrousian M."/>
            <person name="Ohm R.A."/>
            <person name="Benz P."/>
            <person name="Pilgard A."/>
        </authorList>
    </citation>
    <scope>NUCLEOTIDE SEQUENCE</scope>
    <source>
        <strain evidence="1">FPRL280</strain>
    </source>
</reference>